<dbReference type="Ensembl" id="ENSMMOT00000023965.1">
    <property type="protein sequence ID" value="ENSMMOP00000023574.1"/>
    <property type="gene ID" value="ENSMMOG00000017943.1"/>
</dbReference>
<evidence type="ECO:0000313" key="3">
    <source>
        <dbReference type="Proteomes" id="UP000261620"/>
    </source>
</evidence>
<feature type="transmembrane region" description="Helical" evidence="1">
    <location>
        <begin position="21"/>
        <end position="42"/>
    </location>
</feature>
<dbReference type="AlphaFoldDB" id="A0A3Q3XCS5"/>
<dbReference type="SUPFAM" id="SSF53474">
    <property type="entry name" value="alpha/beta-Hydrolases"/>
    <property type="match status" value="1"/>
</dbReference>
<dbReference type="InterPro" id="IPR029058">
    <property type="entry name" value="AB_hydrolase_fold"/>
</dbReference>
<keyword evidence="1" id="KW-0812">Transmembrane</keyword>
<dbReference type="OMA" id="VCAYDRV"/>
<reference evidence="2" key="1">
    <citation type="submission" date="2025-08" db="UniProtKB">
        <authorList>
            <consortium name="Ensembl"/>
        </authorList>
    </citation>
    <scope>IDENTIFICATION</scope>
</reference>
<keyword evidence="1" id="KW-0472">Membrane</keyword>
<organism evidence="2 3">
    <name type="scientific">Mola mola</name>
    <name type="common">Ocean sunfish</name>
    <name type="synonym">Tetraodon mola</name>
    <dbReference type="NCBI Taxonomy" id="94237"/>
    <lineage>
        <taxon>Eukaryota</taxon>
        <taxon>Metazoa</taxon>
        <taxon>Chordata</taxon>
        <taxon>Craniata</taxon>
        <taxon>Vertebrata</taxon>
        <taxon>Euteleostomi</taxon>
        <taxon>Actinopterygii</taxon>
        <taxon>Neopterygii</taxon>
        <taxon>Teleostei</taxon>
        <taxon>Neoteleostei</taxon>
        <taxon>Acanthomorphata</taxon>
        <taxon>Eupercaria</taxon>
        <taxon>Tetraodontiformes</taxon>
        <taxon>Molidae</taxon>
        <taxon>Mola</taxon>
    </lineage>
</organism>
<sequence length="371" mass="41620">MTQGPGRRVQSRGEAEGRMSYCSVLMNAGKCFLLLIIIPPFLNYASLQREGQMLLPQGGQMIDVGLGQKMHLLCKGRGTPVVLIQDRVAGESLLRCVGTWWHLKVPVCHPAQVCSYDRMGLGFSKRLMQNGSTGTEKVWGMSTTGRMVDDLHRLLEAARIAKPFILVGSELGALNTRFYSHIHDVQVSDLVLIDPLPEDVFEQDQWNEYWYGKLVPSLQARQLSAATGLSRLLIILGVMEPTIKGENVSEEVVQRQKYLLSNPAHQSSAVDEHYFVNESAAQVRDITKFKPLSSRTSLSVIRGDSFDHTIPEQLNQMVAVLQTKFLEESYPSANHIHIKGADRQMIYKKPSAISQHLRKLVNQRQAKQQSE</sequence>
<keyword evidence="3" id="KW-1185">Reference proteome</keyword>
<name>A0A3Q3XCS5_MOLML</name>
<reference evidence="2" key="2">
    <citation type="submission" date="2025-09" db="UniProtKB">
        <authorList>
            <consortium name="Ensembl"/>
        </authorList>
    </citation>
    <scope>IDENTIFICATION</scope>
</reference>
<protein>
    <submittedName>
        <fullName evidence="2">Uncharacterized protein</fullName>
    </submittedName>
</protein>
<dbReference type="Proteomes" id="UP000261620">
    <property type="component" value="Unplaced"/>
</dbReference>
<dbReference type="STRING" id="94237.ENSMMOP00000023574"/>
<keyword evidence="1" id="KW-1133">Transmembrane helix</keyword>
<accession>A0A3Q3XCS5</accession>
<evidence type="ECO:0000256" key="1">
    <source>
        <dbReference type="SAM" id="Phobius"/>
    </source>
</evidence>
<proteinExistence type="predicted"/>
<dbReference type="Gene3D" id="3.40.50.1820">
    <property type="entry name" value="alpha/beta hydrolase"/>
    <property type="match status" value="1"/>
</dbReference>
<evidence type="ECO:0000313" key="2">
    <source>
        <dbReference type="Ensembl" id="ENSMMOP00000023574.1"/>
    </source>
</evidence>